<evidence type="ECO:0000313" key="1">
    <source>
        <dbReference type="EMBL" id="KAG8007364.1"/>
    </source>
</evidence>
<dbReference type="EMBL" id="CM024790">
    <property type="protein sequence ID" value="KAG8007364.1"/>
    <property type="molecule type" value="Genomic_DNA"/>
</dbReference>
<accession>A0ACB7EYN4</accession>
<evidence type="ECO:0000313" key="2">
    <source>
        <dbReference type="Proteomes" id="UP000805704"/>
    </source>
</evidence>
<protein>
    <submittedName>
        <fullName evidence="1">Uncharacterized protein</fullName>
    </submittedName>
</protein>
<reference evidence="1" key="1">
    <citation type="submission" date="2020-04" db="EMBL/GenBank/DDBJ databases">
        <title>A chromosome-scale assembly and high-density genetic map of the yellow drum (Nibea albiflora) genome.</title>
        <authorList>
            <person name="Xu D."/>
            <person name="Zhang W."/>
            <person name="Chen R."/>
            <person name="Tan P."/>
            <person name="Wang L."/>
            <person name="Song H."/>
            <person name="Tian L."/>
            <person name="Zhu Q."/>
            <person name="Wang B."/>
        </authorList>
    </citation>
    <scope>NUCLEOTIDE SEQUENCE</scope>
    <source>
        <strain evidence="1">ZJHYS-2018</strain>
    </source>
</reference>
<gene>
    <name evidence="1" type="ORF">GBF38_012858</name>
</gene>
<proteinExistence type="predicted"/>
<name>A0ACB7EYN4_NIBAL</name>
<sequence>MARFSVNNSNITLENAFSEDEPRDERLAQVEIALLSIIFIIAGSLKLRSLVAAVEAEEAALQDARLRFPPVRCRSGGHILPSLSPAHVGHH</sequence>
<comment type="caution">
    <text evidence="1">The sequence shown here is derived from an EMBL/GenBank/DDBJ whole genome shotgun (WGS) entry which is preliminary data.</text>
</comment>
<organism evidence="1 2">
    <name type="scientific">Nibea albiflora</name>
    <name type="common">Yellow drum</name>
    <name type="synonym">Corvina albiflora</name>
    <dbReference type="NCBI Taxonomy" id="240163"/>
    <lineage>
        <taxon>Eukaryota</taxon>
        <taxon>Metazoa</taxon>
        <taxon>Chordata</taxon>
        <taxon>Craniata</taxon>
        <taxon>Vertebrata</taxon>
        <taxon>Euteleostomi</taxon>
        <taxon>Actinopterygii</taxon>
        <taxon>Neopterygii</taxon>
        <taxon>Teleostei</taxon>
        <taxon>Neoteleostei</taxon>
        <taxon>Acanthomorphata</taxon>
        <taxon>Eupercaria</taxon>
        <taxon>Sciaenidae</taxon>
        <taxon>Nibea</taxon>
    </lineage>
</organism>
<keyword evidence="2" id="KW-1185">Reference proteome</keyword>
<dbReference type="Proteomes" id="UP000805704">
    <property type="component" value="Chromosome 2"/>
</dbReference>